<feature type="region of interest" description="Disordered" evidence="1">
    <location>
        <begin position="101"/>
        <end position="125"/>
    </location>
</feature>
<evidence type="ECO:0000256" key="1">
    <source>
        <dbReference type="SAM" id="MobiDB-lite"/>
    </source>
</evidence>
<sequence length="147" mass="15620">MEAAEVAAVVGKMAERLLVDAEDDDVDGSNEGITEESIAEVMRWLELEIKLAAGTVLALPSPARFVTASGNDESCGPAFSGLASTVMASVDRRPLTAIPPVLPWPAPKAAARKEEEEDEDDYEEGDYEWAMQLLNDGPGAEVLSGSQ</sequence>
<reference evidence="2" key="1">
    <citation type="journal article" date="2018" name="DNA Res.">
        <title>Multiple hybrid de novo genome assembly of finger millet, an orphan allotetraploid crop.</title>
        <authorList>
            <person name="Hatakeyama M."/>
            <person name="Aluri S."/>
            <person name="Balachadran M.T."/>
            <person name="Sivarajan S.R."/>
            <person name="Patrignani A."/>
            <person name="Gruter S."/>
            <person name="Poveda L."/>
            <person name="Shimizu-Inatsugi R."/>
            <person name="Baeten J."/>
            <person name="Francoijs K.J."/>
            <person name="Nataraja K.N."/>
            <person name="Reddy Y.A.N."/>
            <person name="Phadnis S."/>
            <person name="Ravikumar R.L."/>
            <person name="Schlapbach R."/>
            <person name="Sreeman S.M."/>
            <person name="Shimizu K.K."/>
        </authorList>
    </citation>
    <scope>NUCLEOTIDE SEQUENCE</scope>
</reference>
<proteinExistence type="predicted"/>
<accession>A0AAV5FJ60</accession>
<dbReference type="PANTHER" id="PTHR37265:SF6">
    <property type="match status" value="1"/>
</dbReference>
<organism evidence="2 3">
    <name type="scientific">Eleusine coracana subsp. coracana</name>
    <dbReference type="NCBI Taxonomy" id="191504"/>
    <lineage>
        <taxon>Eukaryota</taxon>
        <taxon>Viridiplantae</taxon>
        <taxon>Streptophyta</taxon>
        <taxon>Embryophyta</taxon>
        <taxon>Tracheophyta</taxon>
        <taxon>Spermatophyta</taxon>
        <taxon>Magnoliopsida</taxon>
        <taxon>Liliopsida</taxon>
        <taxon>Poales</taxon>
        <taxon>Poaceae</taxon>
        <taxon>PACMAD clade</taxon>
        <taxon>Chloridoideae</taxon>
        <taxon>Cynodonteae</taxon>
        <taxon>Eleusininae</taxon>
        <taxon>Eleusine</taxon>
    </lineage>
</organism>
<dbReference type="Proteomes" id="UP001054889">
    <property type="component" value="Unassembled WGS sequence"/>
</dbReference>
<protein>
    <submittedName>
        <fullName evidence="2">Uncharacterized protein</fullName>
    </submittedName>
</protein>
<evidence type="ECO:0000313" key="3">
    <source>
        <dbReference type="Proteomes" id="UP001054889"/>
    </source>
</evidence>
<keyword evidence="3" id="KW-1185">Reference proteome</keyword>
<dbReference type="EMBL" id="BQKI01000088">
    <property type="protein sequence ID" value="GJN35818.1"/>
    <property type="molecule type" value="Genomic_DNA"/>
</dbReference>
<evidence type="ECO:0000313" key="2">
    <source>
        <dbReference type="EMBL" id="GJN35818.1"/>
    </source>
</evidence>
<dbReference type="AlphaFoldDB" id="A0AAV5FJ60"/>
<comment type="caution">
    <text evidence="2">The sequence shown here is derived from an EMBL/GenBank/DDBJ whole genome shotgun (WGS) entry which is preliminary data.</text>
</comment>
<feature type="compositionally biased region" description="Acidic residues" evidence="1">
    <location>
        <begin position="115"/>
        <end position="125"/>
    </location>
</feature>
<name>A0AAV5FJ60_ELECO</name>
<gene>
    <name evidence="2" type="primary">gb24625</name>
    <name evidence="2" type="ORF">PR202_gb24625</name>
</gene>
<dbReference type="PANTHER" id="PTHR37265">
    <property type="entry name" value="OS01G0195300 PROTEIN"/>
    <property type="match status" value="1"/>
</dbReference>
<reference evidence="2" key="2">
    <citation type="submission" date="2021-12" db="EMBL/GenBank/DDBJ databases">
        <title>Resequencing data analysis of finger millet.</title>
        <authorList>
            <person name="Hatakeyama M."/>
            <person name="Aluri S."/>
            <person name="Balachadran M.T."/>
            <person name="Sivarajan S.R."/>
            <person name="Poveda L."/>
            <person name="Shimizu-Inatsugi R."/>
            <person name="Schlapbach R."/>
            <person name="Sreeman S.M."/>
            <person name="Shimizu K.K."/>
        </authorList>
    </citation>
    <scope>NUCLEOTIDE SEQUENCE</scope>
</reference>